<feature type="domain" description="CusB-like beta-barrel" evidence="5">
    <location>
        <begin position="200"/>
        <end position="272"/>
    </location>
</feature>
<evidence type="ECO:0000259" key="6">
    <source>
        <dbReference type="Pfam" id="PF25989"/>
    </source>
</evidence>
<dbReference type="SUPFAM" id="SSF111369">
    <property type="entry name" value="HlyD-like secretion proteins"/>
    <property type="match status" value="1"/>
</dbReference>
<gene>
    <name evidence="7" type="ORF">ACFO3I_06205</name>
</gene>
<reference evidence="8" key="1">
    <citation type="journal article" date="2019" name="Int. J. Syst. Evol. Microbiol.">
        <title>The Global Catalogue of Microorganisms (GCM) 10K type strain sequencing project: providing services to taxonomists for standard genome sequencing and annotation.</title>
        <authorList>
            <consortium name="The Broad Institute Genomics Platform"/>
            <consortium name="The Broad Institute Genome Sequencing Center for Infectious Disease"/>
            <person name="Wu L."/>
            <person name="Ma J."/>
        </authorList>
    </citation>
    <scope>NUCLEOTIDE SEQUENCE [LARGE SCALE GENOMIC DNA]</scope>
    <source>
        <strain evidence="8">DT28</strain>
    </source>
</reference>
<dbReference type="InterPro" id="IPR006143">
    <property type="entry name" value="RND_pump_MFP"/>
</dbReference>
<comment type="similarity">
    <text evidence="1">Belongs to the membrane fusion protein (MFP) (TC 8.A.1) family.</text>
</comment>
<organism evidence="7 8">
    <name type="scientific">Rheinheimera marina</name>
    <dbReference type="NCBI Taxonomy" id="1774958"/>
    <lineage>
        <taxon>Bacteria</taxon>
        <taxon>Pseudomonadati</taxon>
        <taxon>Pseudomonadota</taxon>
        <taxon>Gammaproteobacteria</taxon>
        <taxon>Chromatiales</taxon>
        <taxon>Chromatiaceae</taxon>
        <taxon>Rheinheimera</taxon>
    </lineage>
</organism>
<dbReference type="Pfam" id="PF25917">
    <property type="entry name" value="BSH_RND"/>
    <property type="match status" value="1"/>
</dbReference>
<dbReference type="Pfam" id="PF25954">
    <property type="entry name" value="Beta-barrel_RND_2"/>
    <property type="match status" value="1"/>
</dbReference>
<name>A0ABV9JK33_9GAMM</name>
<feature type="transmembrane region" description="Helical" evidence="3">
    <location>
        <begin position="7"/>
        <end position="24"/>
    </location>
</feature>
<accession>A0ABV9JK33</accession>
<keyword evidence="8" id="KW-1185">Reference proteome</keyword>
<dbReference type="PANTHER" id="PTHR30469:SF16">
    <property type="entry name" value="HAE1 FAMILY EFFLUX PUMP MFP COMPONENT"/>
    <property type="match status" value="1"/>
</dbReference>
<dbReference type="InterPro" id="IPR058792">
    <property type="entry name" value="Beta-barrel_RND_2"/>
</dbReference>
<evidence type="ECO:0000256" key="3">
    <source>
        <dbReference type="SAM" id="Phobius"/>
    </source>
</evidence>
<proteinExistence type="inferred from homology"/>
<evidence type="ECO:0000259" key="5">
    <source>
        <dbReference type="Pfam" id="PF25954"/>
    </source>
</evidence>
<dbReference type="InterPro" id="IPR058625">
    <property type="entry name" value="MdtA-like_BSH"/>
</dbReference>
<dbReference type="Gene3D" id="2.40.30.170">
    <property type="match status" value="1"/>
</dbReference>
<dbReference type="PANTHER" id="PTHR30469">
    <property type="entry name" value="MULTIDRUG RESISTANCE PROTEIN MDTA"/>
    <property type="match status" value="1"/>
</dbReference>
<dbReference type="Pfam" id="PF25989">
    <property type="entry name" value="YknX_C"/>
    <property type="match status" value="1"/>
</dbReference>
<keyword evidence="3" id="KW-0812">Transmembrane</keyword>
<feature type="domain" description="Multidrug resistance protein MdtA-like barrel-sandwich hybrid" evidence="4">
    <location>
        <begin position="68"/>
        <end position="188"/>
    </location>
</feature>
<feature type="coiled-coil region" evidence="2">
    <location>
        <begin position="98"/>
        <end position="158"/>
    </location>
</feature>
<keyword evidence="2" id="KW-0175">Coiled coil</keyword>
<evidence type="ECO:0000313" key="8">
    <source>
        <dbReference type="Proteomes" id="UP001595962"/>
    </source>
</evidence>
<dbReference type="Gene3D" id="1.10.287.470">
    <property type="entry name" value="Helix hairpin bin"/>
    <property type="match status" value="1"/>
</dbReference>
<dbReference type="NCBIfam" id="TIGR01730">
    <property type="entry name" value="RND_mfp"/>
    <property type="match status" value="1"/>
</dbReference>
<evidence type="ECO:0000256" key="1">
    <source>
        <dbReference type="ARBA" id="ARBA00009477"/>
    </source>
</evidence>
<dbReference type="InterPro" id="IPR058637">
    <property type="entry name" value="YknX-like_C"/>
</dbReference>
<evidence type="ECO:0000259" key="4">
    <source>
        <dbReference type="Pfam" id="PF25917"/>
    </source>
</evidence>
<protein>
    <submittedName>
        <fullName evidence="7">Efflux RND transporter periplasmic adaptor subunit</fullName>
    </submittedName>
</protein>
<feature type="domain" description="YknX-like C-terminal permuted SH3-like" evidence="6">
    <location>
        <begin position="279"/>
        <end position="347"/>
    </location>
</feature>
<comment type="caution">
    <text evidence="7">The sequence shown here is derived from an EMBL/GenBank/DDBJ whole genome shotgun (WGS) entry which is preliminary data.</text>
</comment>
<dbReference type="Gene3D" id="2.40.420.20">
    <property type="match status" value="1"/>
</dbReference>
<dbReference type="RefSeq" id="WP_377332615.1">
    <property type="nucleotide sequence ID" value="NZ_JBHSGB010000006.1"/>
</dbReference>
<dbReference type="EMBL" id="JBHSGB010000006">
    <property type="protein sequence ID" value="MFC4654610.1"/>
    <property type="molecule type" value="Genomic_DNA"/>
</dbReference>
<dbReference type="Proteomes" id="UP001595962">
    <property type="component" value="Unassembled WGS sequence"/>
</dbReference>
<sequence>MQKNSRLIWLMLVGMAAFIGYLILQNQTIKKESSAKSTVVQVKSQTAELSNLKRQVQSLGTVLASESIQVVSNASDYITVLNINEGQTVEKGALLVQLHDVEERARVAELTAQLTEQKRQLDRLKNLTRTQASAQSLLDEQQAKVNTTLAQLDAVKARLNDLTIKAPFSGVLGLRRVSQGAYVSAGTVLTTLDDLSQVRVEFSVAEQYLAQLKPGMQVSSDSVAYPGQPFEGQIKAIDTRLDPISRSVRVHAMVPNPDQKLRPGMLLTVKVTLDQQPAIQISEKALVPLKNKQYVYVIQPDNTVVQTEVEIGQRLPGLVEISQGLTPGQQVVVEGTQKLQTGTSVTVVE</sequence>
<keyword evidence="3" id="KW-0472">Membrane</keyword>
<dbReference type="Gene3D" id="2.40.50.100">
    <property type="match status" value="1"/>
</dbReference>
<evidence type="ECO:0000256" key="2">
    <source>
        <dbReference type="SAM" id="Coils"/>
    </source>
</evidence>
<evidence type="ECO:0000313" key="7">
    <source>
        <dbReference type="EMBL" id="MFC4654610.1"/>
    </source>
</evidence>
<keyword evidence="3" id="KW-1133">Transmembrane helix</keyword>